<proteinExistence type="predicted"/>
<dbReference type="Proteomes" id="UP001156318">
    <property type="component" value="Chromosome"/>
</dbReference>
<reference evidence="2 3" key="1">
    <citation type="submission" date="2021-05" db="EMBL/GenBank/DDBJ databases">
        <title>Isolation, identification, and the growth promoting effects of Pantoea dispersa strain YSD J2 from the aboveground leaves of Cyperus esculentus L.Var. Sativus.</title>
        <authorList>
            <person name="Wang S."/>
            <person name="Tang X.M."/>
            <person name="Huang Y.N."/>
        </authorList>
    </citation>
    <scope>NUCLEOTIDE SEQUENCE [LARGE SCALE GENOMIC DNA]</scope>
    <source>
        <strain evidence="3">YSD YN2</strain>
    </source>
</reference>
<evidence type="ECO:0000256" key="1">
    <source>
        <dbReference type="SAM" id="SignalP"/>
    </source>
</evidence>
<dbReference type="RefSeq" id="WP_264386090.1">
    <property type="nucleotide sequence ID" value="NZ_CP074352.1"/>
</dbReference>
<gene>
    <name evidence="2" type="ORF">KFZ77_09250</name>
</gene>
<organism evidence="2 3">
    <name type="scientific">Siccibacter colletis</name>
    <dbReference type="NCBI Taxonomy" id="1505757"/>
    <lineage>
        <taxon>Bacteria</taxon>
        <taxon>Pseudomonadati</taxon>
        <taxon>Pseudomonadota</taxon>
        <taxon>Gammaproteobacteria</taxon>
        <taxon>Enterobacterales</taxon>
        <taxon>Enterobacteriaceae</taxon>
        <taxon>Siccibacter</taxon>
    </lineage>
</organism>
<dbReference type="EMBL" id="CP074352">
    <property type="protein sequence ID" value="UYU33667.1"/>
    <property type="molecule type" value="Genomic_DNA"/>
</dbReference>
<keyword evidence="1" id="KW-0732">Signal</keyword>
<feature type="chain" id="PRO_5046211368" evidence="1">
    <location>
        <begin position="25"/>
        <end position="336"/>
    </location>
</feature>
<keyword evidence="3" id="KW-1185">Reference proteome</keyword>
<protein>
    <submittedName>
        <fullName evidence="2">Uncharacterized protein</fullName>
    </submittedName>
</protein>
<name>A0ABY6JIL2_9ENTR</name>
<feature type="signal peptide" evidence="1">
    <location>
        <begin position="1"/>
        <end position="24"/>
    </location>
</feature>
<accession>A0ABY6JIL2</accession>
<evidence type="ECO:0000313" key="3">
    <source>
        <dbReference type="Proteomes" id="UP001156318"/>
    </source>
</evidence>
<sequence>MSIKIAGVKSLLLSVLFVSTVTFAANDKMRIRSVFDINKSFCAIRTNGVLGMDNRYSALEGAGIGTSSTNAMLLLENGMNDITLEFGSLGWFSDEKKGQKDREEFSFDSYCKVALTAFSGEDRKTLSEMKVTINNKGLPYVSEENSSGANIESRKLLAWQIEKGHISDKYFIKNYYPDGMILYQFTQKVSLKNLPEWRWINATPFTGKPEQVQALKNAYAELWRLFSAKDNNAIKNNMKVLLEAWSIATGSTTEELYNNHQFVEKFKNKDFRMIPINWNDYQVEVMNKGRLVRFVNKSDPTVYPLSYYTKNDKGGNEMRWFTPIFSLVDGKFIPVI</sequence>
<evidence type="ECO:0000313" key="2">
    <source>
        <dbReference type="EMBL" id="UYU33667.1"/>
    </source>
</evidence>